<feature type="transmembrane region" description="Helical" evidence="1">
    <location>
        <begin position="189"/>
        <end position="209"/>
    </location>
</feature>
<dbReference type="Proteomes" id="UP000007013">
    <property type="component" value="Chromosome"/>
</dbReference>
<dbReference type="GO" id="GO:0005886">
    <property type="term" value="C:plasma membrane"/>
    <property type="evidence" value="ECO:0007669"/>
    <property type="project" value="TreeGrafter"/>
</dbReference>
<dbReference type="KEGG" id="ote:Oter_2089"/>
<feature type="transmembrane region" description="Helical" evidence="1">
    <location>
        <begin position="138"/>
        <end position="159"/>
    </location>
</feature>
<dbReference type="InterPro" id="IPR052372">
    <property type="entry name" value="YpjD/HemX"/>
</dbReference>
<dbReference type="PANTHER" id="PTHR38034:SF1">
    <property type="entry name" value="INNER MEMBRANE PROTEIN YPJD"/>
    <property type="match status" value="1"/>
</dbReference>
<dbReference type="GO" id="GO:0017004">
    <property type="term" value="P:cytochrome complex assembly"/>
    <property type="evidence" value="ECO:0007669"/>
    <property type="project" value="InterPro"/>
</dbReference>
<organism evidence="3 4">
    <name type="scientific">Opitutus terrae (strain DSM 11246 / JCM 15787 / PB90-1)</name>
    <dbReference type="NCBI Taxonomy" id="452637"/>
    <lineage>
        <taxon>Bacteria</taxon>
        <taxon>Pseudomonadati</taxon>
        <taxon>Verrucomicrobiota</taxon>
        <taxon>Opitutia</taxon>
        <taxon>Opitutales</taxon>
        <taxon>Opitutaceae</taxon>
        <taxon>Opitutus</taxon>
    </lineage>
</organism>
<dbReference type="eggNOG" id="COG4137">
    <property type="taxonomic scope" value="Bacteria"/>
</dbReference>
<gene>
    <name evidence="3" type="ordered locus">Oter_2089</name>
</gene>
<dbReference type="EMBL" id="CP001032">
    <property type="protein sequence ID" value="ACB75372.1"/>
    <property type="molecule type" value="Genomic_DNA"/>
</dbReference>
<keyword evidence="1" id="KW-1133">Transmembrane helix</keyword>
<feature type="transmembrane region" description="Helical" evidence="1">
    <location>
        <begin position="12"/>
        <end position="30"/>
    </location>
</feature>
<evidence type="ECO:0000259" key="2">
    <source>
        <dbReference type="Pfam" id="PF01578"/>
    </source>
</evidence>
<proteinExistence type="predicted"/>
<keyword evidence="1" id="KW-0472">Membrane</keyword>
<dbReference type="InterPro" id="IPR002541">
    <property type="entry name" value="Cyt_c_assembly"/>
</dbReference>
<keyword evidence="4" id="KW-1185">Reference proteome</keyword>
<sequence length="283" mass="31187">MFAGLADRTWFWFAAGFYLLGLLLGTLLLLRGGRGSNATINVIIALGYIGQVIGLYTRGRATGGCPLGNTFEIFQFTAWSAITLYLIVGVRFRSSLLGYFSTCLASVLTLTSLAIPAWDATRRSKIFGGNPWVELHASLALFSYGVFALLALTAFMLLLRYLSLQRKRLGGWFSFLPPIVELDHISLRLLITGVAFMTIAVFGGTSYWLREHDPVHASKIVATVAVWLAYSITLVLRWRGHLLAKRFAWTCILLFFGALLSIGQVDASRRPPAPPAQISVPPR</sequence>
<reference evidence="3 4" key="1">
    <citation type="journal article" date="2011" name="J. Bacteriol.">
        <title>Genome sequence of the verrucomicrobium Opitutus terrae PB90-1, an abundant inhabitant of rice paddy soil ecosystems.</title>
        <authorList>
            <person name="van Passel M.W."/>
            <person name="Kant R."/>
            <person name="Palva A."/>
            <person name="Copeland A."/>
            <person name="Lucas S."/>
            <person name="Lapidus A."/>
            <person name="Glavina del Rio T."/>
            <person name="Pitluck S."/>
            <person name="Goltsman E."/>
            <person name="Clum A."/>
            <person name="Sun H."/>
            <person name="Schmutz J."/>
            <person name="Larimer F.W."/>
            <person name="Land M.L."/>
            <person name="Hauser L."/>
            <person name="Kyrpides N."/>
            <person name="Mikhailova N."/>
            <person name="Richardson P.P."/>
            <person name="Janssen P.H."/>
            <person name="de Vos W.M."/>
            <person name="Smidt H."/>
        </authorList>
    </citation>
    <scope>NUCLEOTIDE SEQUENCE [LARGE SCALE GENOMIC DNA]</scope>
    <source>
        <strain evidence="4">DSM 11246 / JCM 15787 / PB90-1</strain>
    </source>
</reference>
<accession>B1ZMU4</accession>
<dbReference type="HOGENOM" id="CLU_972227_0_0_0"/>
<dbReference type="PANTHER" id="PTHR38034">
    <property type="entry name" value="INNER MEMBRANE PROTEIN YPJD"/>
    <property type="match status" value="1"/>
</dbReference>
<feature type="transmembrane region" description="Helical" evidence="1">
    <location>
        <begin position="215"/>
        <end position="235"/>
    </location>
</feature>
<feature type="transmembrane region" description="Helical" evidence="1">
    <location>
        <begin position="42"/>
        <end position="61"/>
    </location>
</feature>
<dbReference type="AlphaFoldDB" id="B1ZMU4"/>
<dbReference type="OrthoDB" id="199532at2"/>
<feature type="transmembrane region" description="Helical" evidence="1">
    <location>
        <begin position="73"/>
        <end position="90"/>
    </location>
</feature>
<evidence type="ECO:0000313" key="4">
    <source>
        <dbReference type="Proteomes" id="UP000007013"/>
    </source>
</evidence>
<evidence type="ECO:0000313" key="3">
    <source>
        <dbReference type="EMBL" id="ACB75372.1"/>
    </source>
</evidence>
<evidence type="ECO:0000256" key="1">
    <source>
        <dbReference type="SAM" id="Phobius"/>
    </source>
</evidence>
<feature type="transmembrane region" description="Helical" evidence="1">
    <location>
        <begin position="97"/>
        <end position="118"/>
    </location>
</feature>
<keyword evidence="1" id="KW-0812">Transmembrane</keyword>
<dbReference type="RefSeq" id="WP_012374909.1">
    <property type="nucleotide sequence ID" value="NC_010571.1"/>
</dbReference>
<name>B1ZMU4_OPITP</name>
<feature type="transmembrane region" description="Helical" evidence="1">
    <location>
        <begin position="247"/>
        <end position="265"/>
    </location>
</feature>
<feature type="domain" description="Cytochrome c assembly protein" evidence="2">
    <location>
        <begin position="68"/>
        <end position="260"/>
    </location>
</feature>
<dbReference type="STRING" id="452637.Oter_2089"/>
<dbReference type="Pfam" id="PF01578">
    <property type="entry name" value="Cytochrom_C_asm"/>
    <property type="match status" value="1"/>
</dbReference>
<protein>
    <submittedName>
        <fullName evidence="3">Cytochrome c assembly protein</fullName>
    </submittedName>
</protein>
<dbReference type="GO" id="GO:0020037">
    <property type="term" value="F:heme binding"/>
    <property type="evidence" value="ECO:0007669"/>
    <property type="project" value="InterPro"/>
</dbReference>